<dbReference type="EC" id="2.6.1.42" evidence="17"/>
<dbReference type="PROSITE" id="PS00770">
    <property type="entry name" value="AA_TRANSFER_CLASS_4"/>
    <property type="match status" value="1"/>
</dbReference>
<evidence type="ECO:0000256" key="14">
    <source>
        <dbReference type="ARBA" id="ARBA00049229"/>
    </source>
</evidence>
<comment type="pathway">
    <text evidence="3 17">Amino-acid biosynthesis; L-isoleucine biosynthesis; L-isoleucine from 2-oxobutanoate: step 4/4.</text>
</comment>
<dbReference type="InterPro" id="IPR043131">
    <property type="entry name" value="BCAT-like_N"/>
</dbReference>
<dbReference type="GO" id="GO:0009097">
    <property type="term" value="P:isoleucine biosynthetic process"/>
    <property type="evidence" value="ECO:0007669"/>
    <property type="project" value="UniProtKB-UniPathway"/>
</dbReference>
<dbReference type="GO" id="GO:0052656">
    <property type="term" value="F:L-isoleucine-2-oxoglutarate transaminase activity"/>
    <property type="evidence" value="ECO:0007669"/>
    <property type="project" value="RHEA"/>
</dbReference>
<gene>
    <name evidence="17" type="primary">ilvE</name>
    <name evidence="18" type="ORF">D1223_17175</name>
</gene>
<dbReference type="PANTHER" id="PTHR42743:SF11">
    <property type="entry name" value="AMINODEOXYCHORISMATE LYASE"/>
    <property type="match status" value="1"/>
</dbReference>
<name>A0A399R874_9PROT</name>
<dbReference type="FunFam" id="3.20.10.10:FF:000002">
    <property type="entry name" value="D-alanine aminotransferase"/>
    <property type="match status" value="1"/>
</dbReference>
<evidence type="ECO:0000256" key="11">
    <source>
        <dbReference type="ARBA" id="ARBA00023304"/>
    </source>
</evidence>
<dbReference type="PANTHER" id="PTHR42743">
    <property type="entry name" value="AMINO-ACID AMINOTRANSFERASE"/>
    <property type="match status" value="1"/>
</dbReference>
<evidence type="ECO:0000256" key="10">
    <source>
        <dbReference type="ARBA" id="ARBA00022898"/>
    </source>
</evidence>
<comment type="similarity">
    <text evidence="6 15">Belongs to the class-IV pyridoxal-phosphate-dependent aminotransferase family.</text>
</comment>
<evidence type="ECO:0000256" key="12">
    <source>
        <dbReference type="ARBA" id="ARBA00048212"/>
    </source>
</evidence>
<dbReference type="InterPro" id="IPR005785">
    <property type="entry name" value="B_amino_transI"/>
</dbReference>
<dbReference type="UniPathway" id="UPA00047">
    <property type="reaction ID" value="UER00058"/>
</dbReference>
<comment type="catalytic activity">
    <reaction evidence="14 17">
        <text>L-leucine + 2-oxoglutarate = 4-methyl-2-oxopentanoate + L-glutamate</text>
        <dbReference type="Rhea" id="RHEA:18321"/>
        <dbReference type="ChEBI" id="CHEBI:16810"/>
        <dbReference type="ChEBI" id="CHEBI:17865"/>
        <dbReference type="ChEBI" id="CHEBI:29985"/>
        <dbReference type="ChEBI" id="CHEBI:57427"/>
        <dbReference type="EC" id="2.6.1.42"/>
    </reaction>
</comment>
<comment type="function">
    <text evidence="2 17">Acts on leucine, isoleucine and valine.</text>
</comment>
<comment type="pathway">
    <text evidence="4 17">Amino-acid biosynthesis; L-valine biosynthesis; L-valine from pyruvate: step 4/4.</text>
</comment>
<dbReference type="Pfam" id="PF01063">
    <property type="entry name" value="Aminotran_4"/>
    <property type="match status" value="1"/>
</dbReference>
<evidence type="ECO:0000256" key="5">
    <source>
        <dbReference type="ARBA" id="ARBA00005072"/>
    </source>
</evidence>
<dbReference type="InterPro" id="IPR001544">
    <property type="entry name" value="Aminotrans_IV"/>
</dbReference>
<evidence type="ECO:0000256" key="15">
    <source>
        <dbReference type="RuleBase" id="RU004106"/>
    </source>
</evidence>
<dbReference type="UniPathway" id="UPA00049">
    <property type="reaction ID" value="UER00062"/>
</dbReference>
<dbReference type="GO" id="GO:0005829">
    <property type="term" value="C:cytosol"/>
    <property type="evidence" value="ECO:0007669"/>
    <property type="project" value="TreeGrafter"/>
</dbReference>
<dbReference type="InterPro" id="IPR043132">
    <property type="entry name" value="BCAT-like_C"/>
</dbReference>
<evidence type="ECO:0000313" key="18">
    <source>
        <dbReference type="EMBL" id="RIJ26681.1"/>
    </source>
</evidence>
<organism evidence="18 19">
    <name type="scientific">Henriciella mobilis</name>
    <dbReference type="NCBI Taxonomy" id="2305467"/>
    <lineage>
        <taxon>Bacteria</taxon>
        <taxon>Pseudomonadati</taxon>
        <taxon>Pseudomonadota</taxon>
        <taxon>Alphaproteobacteria</taxon>
        <taxon>Hyphomonadales</taxon>
        <taxon>Hyphomonadaceae</taxon>
        <taxon>Henriciella</taxon>
    </lineage>
</organism>
<dbReference type="NCBIfam" id="NF005146">
    <property type="entry name" value="PRK06606.1"/>
    <property type="match status" value="1"/>
</dbReference>
<dbReference type="GO" id="GO:0052655">
    <property type="term" value="F:L-valine-2-oxoglutarate transaminase activity"/>
    <property type="evidence" value="ECO:0007669"/>
    <property type="project" value="RHEA"/>
</dbReference>
<evidence type="ECO:0000256" key="7">
    <source>
        <dbReference type="ARBA" id="ARBA00022576"/>
    </source>
</evidence>
<dbReference type="Gene3D" id="3.30.470.10">
    <property type="match status" value="1"/>
</dbReference>
<dbReference type="NCBIfam" id="NF005726">
    <property type="entry name" value="PRK07544.1"/>
    <property type="match status" value="1"/>
</dbReference>
<comment type="catalytic activity">
    <reaction evidence="13 17">
        <text>L-isoleucine + 2-oxoglutarate = (S)-3-methyl-2-oxopentanoate + L-glutamate</text>
        <dbReference type="Rhea" id="RHEA:24801"/>
        <dbReference type="ChEBI" id="CHEBI:16810"/>
        <dbReference type="ChEBI" id="CHEBI:29985"/>
        <dbReference type="ChEBI" id="CHEBI:35146"/>
        <dbReference type="ChEBI" id="CHEBI:58045"/>
        <dbReference type="EC" id="2.6.1.42"/>
    </reaction>
</comment>
<dbReference type="EMBL" id="QWFX01000016">
    <property type="protein sequence ID" value="RIJ26681.1"/>
    <property type="molecule type" value="Genomic_DNA"/>
</dbReference>
<comment type="pathway">
    <text evidence="5 17">Amino-acid biosynthesis; L-leucine biosynthesis; L-leucine from 3-methyl-2-oxobutanoate: step 4/4.</text>
</comment>
<dbReference type="GO" id="GO:0052654">
    <property type="term" value="F:L-leucine-2-oxoglutarate transaminase activity"/>
    <property type="evidence" value="ECO:0007669"/>
    <property type="project" value="RHEA"/>
</dbReference>
<dbReference type="InterPro" id="IPR050571">
    <property type="entry name" value="Class-IV_PLP-Dep_Aminotrnsfr"/>
</dbReference>
<evidence type="ECO:0000256" key="4">
    <source>
        <dbReference type="ARBA" id="ARBA00004931"/>
    </source>
</evidence>
<evidence type="ECO:0000313" key="19">
    <source>
        <dbReference type="Proteomes" id="UP000266385"/>
    </source>
</evidence>
<accession>A0A399R874</accession>
<dbReference type="OrthoDB" id="21319at2"/>
<evidence type="ECO:0000256" key="2">
    <source>
        <dbReference type="ARBA" id="ARBA00003109"/>
    </source>
</evidence>
<keyword evidence="10 16" id="KW-0663">Pyridoxal phosphate</keyword>
<dbReference type="GO" id="GO:0009098">
    <property type="term" value="P:L-leucine biosynthetic process"/>
    <property type="evidence" value="ECO:0007669"/>
    <property type="project" value="UniProtKB-UniPathway"/>
</dbReference>
<evidence type="ECO:0000256" key="13">
    <source>
        <dbReference type="ARBA" id="ARBA00048798"/>
    </source>
</evidence>
<dbReference type="SUPFAM" id="SSF56752">
    <property type="entry name" value="D-aminoacid aminotransferase-like PLP-dependent enzymes"/>
    <property type="match status" value="1"/>
</dbReference>
<evidence type="ECO:0000256" key="9">
    <source>
        <dbReference type="ARBA" id="ARBA00022679"/>
    </source>
</evidence>
<keyword evidence="9 17" id="KW-0808">Transferase</keyword>
<dbReference type="UniPathway" id="UPA00048">
    <property type="reaction ID" value="UER00073"/>
</dbReference>
<comment type="catalytic activity">
    <reaction evidence="12 17">
        <text>L-valine + 2-oxoglutarate = 3-methyl-2-oxobutanoate + L-glutamate</text>
        <dbReference type="Rhea" id="RHEA:24813"/>
        <dbReference type="ChEBI" id="CHEBI:11851"/>
        <dbReference type="ChEBI" id="CHEBI:16810"/>
        <dbReference type="ChEBI" id="CHEBI:29985"/>
        <dbReference type="ChEBI" id="CHEBI:57762"/>
        <dbReference type="EC" id="2.6.1.42"/>
    </reaction>
</comment>
<keyword evidence="11 17" id="KW-0100">Branched-chain amino acid biosynthesis</keyword>
<keyword evidence="7 17" id="KW-0032">Aminotransferase</keyword>
<evidence type="ECO:0000256" key="1">
    <source>
        <dbReference type="ARBA" id="ARBA00001933"/>
    </source>
</evidence>
<comment type="caution">
    <text evidence="18">The sequence shown here is derived from an EMBL/GenBank/DDBJ whole genome shotgun (WGS) entry which is preliminary data.</text>
</comment>
<keyword evidence="8 17" id="KW-0028">Amino-acid biosynthesis</keyword>
<evidence type="ECO:0000256" key="8">
    <source>
        <dbReference type="ARBA" id="ARBA00022605"/>
    </source>
</evidence>
<dbReference type="GO" id="GO:0009099">
    <property type="term" value="P:L-valine biosynthetic process"/>
    <property type="evidence" value="ECO:0007669"/>
    <property type="project" value="UniProtKB-UniPathway"/>
</dbReference>
<dbReference type="AlphaFoldDB" id="A0A399R874"/>
<evidence type="ECO:0000256" key="16">
    <source>
        <dbReference type="RuleBase" id="RU004516"/>
    </source>
</evidence>
<dbReference type="RefSeq" id="WP_119377575.1">
    <property type="nucleotide sequence ID" value="NZ_QWFX01000016.1"/>
</dbReference>
<evidence type="ECO:0000256" key="17">
    <source>
        <dbReference type="RuleBase" id="RU364094"/>
    </source>
</evidence>
<proteinExistence type="inferred from homology"/>
<comment type="cofactor">
    <cofactor evidence="1 16">
        <name>pyridoxal 5'-phosphate</name>
        <dbReference type="ChEBI" id="CHEBI:597326"/>
    </cofactor>
</comment>
<sequence length="295" mass="32847">MTSIPYHDRDGYIWMDGEFVPWREANIHVLTHGLHYASSVFEGERAYGGKIFESRRHSQRLHRSGEILDFKVPGTVDELEDVKKEALAKSGLENAYVRAFSWRGSEMMGVSAQNNTIHLAVAVWAWGDYFADKMKGIALTHAKWRRPDPKTAPCEAKAAGLYMICTLSKHAAEREGFADALMLDWRGHVAEATGANIFFLRDGALHTPTPDCFLNGITRQTAIKLAEARNIEIVERTILPEELPTFSECFITGSAAEITPVRSIGEVEYKPGAVTEALVTDYSDLVNGRVKHPVA</sequence>
<evidence type="ECO:0000256" key="3">
    <source>
        <dbReference type="ARBA" id="ARBA00004824"/>
    </source>
</evidence>
<dbReference type="Gene3D" id="3.20.10.10">
    <property type="entry name" value="D-amino Acid Aminotransferase, subunit A, domain 2"/>
    <property type="match status" value="1"/>
</dbReference>
<keyword evidence="19" id="KW-1185">Reference proteome</keyword>
<protein>
    <recommendedName>
        <fullName evidence="17">Branched-chain-amino-acid aminotransferase</fullName>
        <shortName evidence="17">BCAT</shortName>
        <ecNumber evidence="17">2.6.1.42</ecNumber>
    </recommendedName>
</protein>
<dbReference type="InterPro" id="IPR018300">
    <property type="entry name" value="Aminotrans_IV_CS"/>
</dbReference>
<dbReference type="Proteomes" id="UP000266385">
    <property type="component" value="Unassembled WGS sequence"/>
</dbReference>
<evidence type="ECO:0000256" key="6">
    <source>
        <dbReference type="ARBA" id="ARBA00009320"/>
    </source>
</evidence>
<dbReference type="InterPro" id="IPR036038">
    <property type="entry name" value="Aminotransferase-like"/>
</dbReference>
<reference evidence="18 19" key="1">
    <citation type="submission" date="2018-08" db="EMBL/GenBank/DDBJ databases">
        <title>Henriciella mobilis sp. nov., isolated from seawater.</title>
        <authorList>
            <person name="Cheng H."/>
            <person name="Wu Y.-H."/>
            <person name="Xu X.-W."/>
            <person name="Guo L.-L."/>
        </authorList>
    </citation>
    <scope>NUCLEOTIDE SEQUENCE [LARGE SCALE GENOMIC DNA]</scope>
    <source>
        <strain evidence="18 19">JN25</strain>
    </source>
</reference>
<dbReference type="NCBIfam" id="TIGR01122">
    <property type="entry name" value="ilvE_I"/>
    <property type="match status" value="1"/>
</dbReference>